<dbReference type="Pfam" id="PF13450">
    <property type="entry name" value="NAD_binding_8"/>
    <property type="match status" value="1"/>
</dbReference>
<dbReference type="EMBL" id="KZ679015">
    <property type="protein sequence ID" value="PSS12558.1"/>
    <property type="molecule type" value="Genomic_DNA"/>
</dbReference>
<proteinExistence type="inferred from homology"/>
<evidence type="ECO:0000313" key="2">
    <source>
        <dbReference type="EMBL" id="PSS12558.1"/>
    </source>
</evidence>
<dbReference type="RefSeq" id="XP_024718556.1">
    <property type="nucleotide sequence ID" value="XM_024869376.1"/>
</dbReference>
<organism evidence="2 3">
    <name type="scientific">Amorphotheca resinae ATCC 22711</name>
    <dbReference type="NCBI Taxonomy" id="857342"/>
    <lineage>
        <taxon>Eukaryota</taxon>
        <taxon>Fungi</taxon>
        <taxon>Dikarya</taxon>
        <taxon>Ascomycota</taxon>
        <taxon>Pezizomycotina</taxon>
        <taxon>Leotiomycetes</taxon>
        <taxon>Helotiales</taxon>
        <taxon>Amorphothecaceae</taxon>
        <taxon>Amorphotheca</taxon>
    </lineage>
</organism>
<dbReference type="SUPFAM" id="SSF51905">
    <property type="entry name" value="FAD/NAD(P)-binding domain"/>
    <property type="match status" value="1"/>
</dbReference>
<dbReference type="OrthoDB" id="74360at2759"/>
<protein>
    <recommendedName>
        <fullName evidence="4">FAD/NAD(P)-binding domain-containing protein</fullName>
    </recommendedName>
</protein>
<evidence type="ECO:0000313" key="3">
    <source>
        <dbReference type="Proteomes" id="UP000241818"/>
    </source>
</evidence>
<sequence length="584" mass="66203">MGSVEDPPKWIGPSSVYEVKNITLHDPGNRKLRVITIGGGVSGIMMAYKIQQECENVEHVVYERNSGIGGTWFENRYPGCACDVPSHAYTYPWAPNPDWRAFLASSKDILTYLQKVVERLDLAKYLHVNHQVAGARWNEEKGKWEVKIQVVEPKADWSSPEPLKVLREFDDEADILLHATGILNRWDYPDIPGLKDFKGRIVHTAGWPDDYGQEQWKGQNVVVIGSGASSVQTVPTMQPHVKHMDIFVRTPVWFVQIVDNFGNNYEYSEEERTFYRRNPDKLVAHIKELEDAFNIRFDHNILGSPEQVALAKQVEARMREMIKNETILEGILPSFPVNCRRMTPGDPYMNAIQQPNVSVHFTAVTNITPDGVIGADGTEVKCDTIVTATGFDVSFKPRFPVIGRNGVDLREKWKYAAEAYFGLACADMPNWITFLGPNWPVAAGSIIGALDANGDYAIQCIQKLQKELIKSFCPKQEASDAYNEHTQTWAQKVVWGQGCRTWYKDNETGRLRAVYAGSSRHYRDMISTVRWEDMDIEYLDKHNKYAFMGIGRHMCQSAVGKSKGVNPSPYCDPKRVDARFLADD</sequence>
<dbReference type="InterPro" id="IPR051209">
    <property type="entry name" value="FAD-bind_Monooxygenase_sf"/>
</dbReference>
<dbReference type="PANTHER" id="PTHR42877">
    <property type="entry name" value="L-ORNITHINE N(5)-MONOOXYGENASE-RELATED"/>
    <property type="match status" value="1"/>
</dbReference>
<dbReference type="Proteomes" id="UP000241818">
    <property type="component" value="Unassembled WGS sequence"/>
</dbReference>
<dbReference type="AlphaFoldDB" id="A0A2T3AV66"/>
<dbReference type="GeneID" id="36577457"/>
<accession>A0A2T3AV66</accession>
<reference evidence="2 3" key="1">
    <citation type="journal article" date="2018" name="New Phytol.">
        <title>Comparative genomics and transcriptomics depict ericoid mycorrhizal fungi as versatile saprotrophs and plant mutualists.</title>
        <authorList>
            <person name="Martino E."/>
            <person name="Morin E."/>
            <person name="Grelet G.A."/>
            <person name="Kuo A."/>
            <person name="Kohler A."/>
            <person name="Daghino S."/>
            <person name="Barry K.W."/>
            <person name="Cichocki N."/>
            <person name="Clum A."/>
            <person name="Dockter R.B."/>
            <person name="Hainaut M."/>
            <person name="Kuo R.C."/>
            <person name="LaButti K."/>
            <person name="Lindahl B.D."/>
            <person name="Lindquist E.A."/>
            <person name="Lipzen A."/>
            <person name="Khouja H.R."/>
            <person name="Magnuson J."/>
            <person name="Murat C."/>
            <person name="Ohm R.A."/>
            <person name="Singer S.W."/>
            <person name="Spatafora J.W."/>
            <person name="Wang M."/>
            <person name="Veneault-Fourrey C."/>
            <person name="Henrissat B."/>
            <person name="Grigoriev I.V."/>
            <person name="Martin F.M."/>
            <person name="Perotto S."/>
        </authorList>
    </citation>
    <scope>NUCLEOTIDE SEQUENCE [LARGE SCALE GENOMIC DNA]</scope>
    <source>
        <strain evidence="2 3">ATCC 22711</strain>
    </source>
</reference>
<comment type="similarity">
    <text evidence="1">Belongs to the FAD-binding monooxygenase family.</text>
</comment>
<gene>
    <name evidence="2" type="ORF">M430DRAFT_68769</name>
</gene>
<dbReference type="STRING" id="857342.A0A2T3AV66"/>
<evidence type="ECO:0008006" key="4">
    <source>
        <dbReference type="Google" id="ProtNLM"/>
    </source>
</evidence>
<dbReference type="InParanoid" id="A0A2T3AV66"/>
<name>A0A2T3AV66_AMORE</name>
<evidence type="ECO:0000256" key="1">
    <source>
        <dbReference type="ARBA" id="ARBA00010139"/>
    </source>
</evidence>
<dbReference type="InterPro" id="IPR036188">
    <property type="entry name" value="FAD/NAD-bd_sf"/>
</dbReference>
<dbReference type="Gene3D" id="3.50.50.60">
    <property type="entry name" value="FAD/NAD(P)-binding domain"/>
    <property type="match status" value="2"/>
</dbReference>
<dbReference type="PANTHER" id="PTHR42877:SF1">
    <property type="entry name" value="FAD-BINDING MONOOXYGENASE STCW"/>
    <property type="match status" value="1"/>
</dbReference>
<keyword evidence="3" id="KW-1185">Reference proteome</keyword>